<evidence type="ECO:0000313" key="3">
    <source>
        <dbReference type="EMBL" id="KXF78538.1"/>
    </source>
</evidence>
<comment type="caution">
    <text evidence="3">The sequence shown here is derived from an EMBL/GenBank/DDBJ whole genome shotgun (WGS) entry which is preliminary data.</text>
</comment>
<feature type="coiled-coil region" evidence="1">
    <location>
        <begin position="272"/>
        <end position="335"/>
    </location>
</feature>
<evidence type="ECO:0008006" key="5">
    <source>
        <dbReference type="Google" id="ProtNLM"/>
    </source>
</evidence>
<evidence type="ECO:0000313" key="4">
    <source>
        <dbReference type="Proteomes" id="UP000070107"/>
    </source>
</evidence>
<proteinExistence type="predicted"/>
<keyword evidence="1" id="KW-0175">Coiled coil</keyword>
<dbReference type="EMBL" id="LNTU01000001">
    <property type="protein sequence ID" value="KXF78538.1"/>
    <property type="molecule type" value="Genomic_DNA"/>
</dbReference>
<dbReference type="OrthoDB" id="38641at2"/>
<sequence>MATDIERLVVQLSADIKGYERALARANGETNRRAKQIENRFSKLNKTISASMSNFGKGLLAGVAGGLSFGAIVSGAQSAASALAKIGDEAQRVGVTASTLQALQFSAEQAKGSAEAVTTGLVRFASGLADASGEGGELYKVLRANGVAFQDSEGKIKPTLDLFKSYADLVKNARTPQEQLEFAVRAFGRAAGPELLGLLKEGSGGIEALMQRAQDAGAVLDDELIAKAQEINDKFAEIARTVGTQVKGAIVSVVAALRDFANSPQLIGARTAEQIESRISTIQSEIDRLQKLEADARAQFPNALPSAFEGNTAAIARYRDELEGLKTTLASMKAVELPTADPEKPGKPSILPPGGSGGSKSDKNALAAERLAKSYNQIVIAARGRIETLKVEQQALGLTEVEAEKLRFEQDLLNAAAQRGIKLTPEQTAQLKTLAGEYANLSIAIDKAAEKAEEMAEFQKGLTRGIVDGFIEGRKAADVFADALSKIGDKLLDLAFDGLFDTKASGGAGFSFLKLLGFDKGGIVHAATGGQIRGPGGPRSDSIPARLSDGEFVVNAAATKQNLKLLNAINSGKDIALANGGLVAGGSPLQAPRIPSLANMTTNNSTTNSPTINVNVSGANGNQEIMAMVQQGVSQGINIWKNSSDFKSHAWAQADMRVSQPRTRPF</sequence>
<name>A0A135HZF6_9HYPH</name>
<evidence type="ECO:0000256" key="1">
    <source>
        <dbReference type="SAM" id="Coils"/>
    </source>
</evidence>
<dbReference type="AlphaFoldDB" id="A0A135HZF6"/>
<feature type="region of interest" description="Disordered" evidence="2">
    <location>
        <begin position="337"/>
        <end position="363"/>
    </location>
</feature>
<reference evidence="3 4" key="1">
    <citation type="submission" date="2015-11" db="EMBL/GenBank/DDBJ databases">
        <title>Draft genome sequence of Paramesorhizobium deserti A-3-E, a strain highly resistant to diverse beta-lactam antibiotics.</title>
        <authorList>
            <person name="Lv R."/>
            <person name="Yang X."/>
            <person name="Fang N."/>
            <person name="Guo J."/>
            <person name="Luo X."/>
            <person name="Peng F."/>
            <person name="Yang R."/>
            <person name="Cui Y."/>
            <person name="Fang C."/>
            <person name="Song Y."/>
        </authorList>
    </citation>
    <scope>NUCLEOTIDE SEQUENCE [LARGE SCALE GENOMIC DNA]</scope>
    <source>
        <strain evidence="3 4">A-3-E</strain>
    </source>
</reference>
<dbReference type="RefSeq" id="WP_068879807.1">
    <property type="nucleotide sequence ID" value="NZ_LNTU01000001.1"/>
</dbReference>
<dbReference type="STRING" id="1494590.ATN84_01730"/>
<gene>
    <name evidence="3" type="ORF">ATN84_01730</name>
</gene>
<accession>A0A135HZF6</accession>
<protein>
    <recommendedName>
        <fullName evidence="5">Bacteriophage tail tape measure N-terminal domain-containing protein</fullName>
    </recommendedName>
</protein>
<organism evidence="3 4">
    <name type="scientific">Paramesorhizobium deserti</name>
    <dbReference type="NCBI Taxonomy" id="1494590"/>
    <lineage>
        <taxon>Bacteria</taxon>
        <taxon>Pseudomonadati</taxon>
        <taxon>Pseudomonadota</taxon>
        <taxon>Alphaproteobacteria</taxon>
        <taxon>Hyphomicrobiales</taxon>
        <taxon>Phyllobacteriaceae</taxon>
        <taxon>Paramesorhizobium</taxon>
    </lineage>
</organism>
<dbReference type="Proteomes" id="UP000070107">
    <property type="component" value="Unassembled WGS sequence"/>
</dbReference>
<evidence type="ECO:0000256" key="2">
    <source>
        <dbReference type="SAM" id="MobiDB-lite"/>
    </source>
</evidence>
<keyword evidence="4" id="KW-1185">Reference proteome</keyword>